<dbReference type="InterPro" id="IPR000182">
    <property type="entry name" value="GNAT_dom"/>
</dbReference>
<keyword evidence="1" id="KW-0808">Transferase</keyword>
<dbReference type="PROSITE" id="PS51186">
    <property type="entry name" value="GNAT"/>
    <property type="match status" value="1"/>
</dbReference>
<dbReference type="Gene3D" id="3.40.630.30">
    <property type="match status" value="1"/>
</dbReference>
<dbReference type="AlphaFoldDB" id="A0A7X0KLC3"/>
<keyword evidence="4" id="KW-0689">Ribosomal protein</keyword>
<feature type="domain" description="N-acetyltransferase" evidence="3">
    <location>
        <begin position="29"/>
        <end position="166"/>
    </location>
</feature>
<evidence type="ECO:0000256" key="2">
    <source>
        <dbReference type="ARBA" id="ARBA00023315"/>
    </source>
</evidence>
<dbReference type="RefSeq" id="WP_343065547.1">
    <property type="nucleotide sequence ID" value="NZ_BAABEG010000001.1"/>
</dbReference>
<evidence type="ECO:0000259" key="3">
    <source>
        <dbReference type="PROSITE" id="PS51186"/>
    </source>
</evidence>
<organism evidence="4 5">
    <name type="scientific">Aminobacter aganoensis</name>
    <dbReference type="NCBI Taxonomy" id="83264"/>
    <lineage>
        <taxon>Bacteria</taxon>
        <taxon>Pseudomonadati</taxon>
        <taxon>Pseudomonadota</taxon>
        <taxon>Alphaproteobacteria</taxon>
        <taxon>Hyphomicrobiales</taxon>
        <taxon>Phyllobacteriaceae</taxon>
        <taxon>Aminobacter</taxon>
    </lineage>
</organism>
<keyword evidence="4" id="KW-0687">Ribonucleoprotein</keyword>
<accession>A0A7X0KLC3</accession>
<reference evidence="4 5" key="1">
    <citation type="submission" date="2020-08" db="EMBL/GenBank/DDBJ databases">
        <title>Genomic Encyclopedia of Type Strains, Phase IV (KMG-IV): sequencing the most valuable type-strain genomes for metagenomic binning, comparative biology and taxonomic classification.</title>
        <authorList>
            <person name="Goeker M."/>
        </authorList>
    </citation>
    <scope>NUCLEOTIDE SEQUENCE [LARGE SCALE GENOMIC DNA]</scope>
    <source>
        <strain evidence="4 5">DSM 7051</strain>
    </source>
</reference>
<dbReference type="SUPFAM" id="SSF55729">
    <property type="entry name" value="Acyl-CoA N-acyltransferases (Nat)"/>
    <property type="match status" value="1"/>
</dbReference>
<dbReference type="PANTHER" id="PTHR43877">
    <property type="entry name" value="AMINOALKYLPHOSPHONATE N-ACETYLTRANSFERASE-RELATED-RELATED"/>
    <property type="match status" value="1"/>
</dbReference>
<dbReference type="Proteomes" id="UP000536262">
    <property type="component" value="Unassembled WGS sequence"/>
</dbReference>
<proteinExistence type="predicted"/>
<dbReference type="GO" id="GO:0005840">
    <property type="term" value="C:ribosome"/>
    <property type="evidence" value="ECO:0007669"/>
    <property type="project" value="UniProtKB-KW"/>
</dbReference>
<keyword evidence="2" id="KW-0012">Acyltransferase</keyword>
<protein>
    <submittedName>
        <fullName evidence="4">Ribosomal protein S18 acetylase RimI-like enzyme</fullName>
    </submittedName>
</protein>
<evidence type="ECO:0000313" key="5">
    <source>
        <dbReference type="Proteomes" id="UP000536262"/>
    </source>
</evidence>
<gene>
    <name evidence="4" type="ORF">GGR00_002694</name>
</gene>
<evidence type="ECO:0000256" key="1">
    <source>
        <dbReference type="ARBA" id="ARBA00022679"/>
    </source>
</evidence>
<sequence>MPRPQGDNDVRLRKVLGGDLDTPQWPDGFVMRTFQACDARPLHDLLELAFDDGLNGPFDVWWPRLADDAEFDPGLCFLVHETGGRLAGAAQCWAGGFVKDLAVHPDFRGKGIAEALMRQVFVAFSARGASHVDLKTNRFGNAAAYRLYLRLGMVEVDWSGEMQSMV</sequence>
<comment type="caution">
    <text evidence="4">The sequence shown here is derived from an EMBL/GenBank/DDBJ whole genome shotgun (WGS) entry which is preliminary data.</text>
</comment>
<dbReference type="GO" id="GO:0016747">
    <property type="term" value="F:acyltransferase activity, transferring groups other than amino-acyl groups"/>
    <property type="evidence" value="ECO:0007669"/>
    <property type="project" value="InterPro"/>
</dbReference>
<keyword evidence="5" id="KW-1185">Reference proteome</keyword>
<dbReference type="EMBL" id="JACHOU010000005">
    <property type="protein sequence ID" value="MBB6354898.1"/>
    <property type="molecule type" value="Genomic_DNA"/>
</dbReference>
<name>A0A7X0KLC3_9HYPH</name>
<dbReference type="InterPro" id="IPR016181">
    <property type="entry name" value="Acyl_CoA_acyltransferase"/>
</dbReference>
<evidence type="ECO:0000313" key="4">
    <source>
        <dbReference type="EMBL" id="MBB6354898.1"/>
    </source>
</evidence>
<dbReference type="CDD" id="cd04301">
    <property type="entry name" value="NAT_SF"/>
    <property type="match status" value="1"/>
</dbReference>
<dbReference type="InterPro" id="IPR050832">
    <property type="entry name" value="Bact_Acetyltransf"/>
</dbReference>
<dbReference type="Pfam" id="PF00583">
    <property type="entry name" value="Acetyltransf_1"/>
    <property type="match status" value="1"/>
</dbReference>